<reference evidence="2" key="1">
    <citation type="journal article" date="2023" name="Science">
        <title>Genome structures resolve the early diversification of teleost fishes.</title>
        <authorList>
            <person name="Parey E."/>
            <person name="Louis A."/>
            <person name="Montfort J."/>
            <person name="Bouchez O."/>
            <person name="Roques C."/>
            <person name="Iampietro C."/>
            <person name="Lluch J."/>
            <person name="Castinel A."/>
            <person name="Donnadieu C."/>
            <person name="Desvignes T."/>
            <person name="Floi Bucao C."/>
            <person name="Jouanno E."/>
            <person name="Wen M."/>
            <person name="Mejri S."/>
            <person name="Dirks R."/>
            <person name="Jansen H."/>
            <person name="Henkel C."/>
            <person name="Chen W.J."/>
            <person name="Zahm M."/>
            <person name="Cabau C."/>
            <person name="Klopp C."/>
            <person name="Thompson A.W."/>
            <person name="Robinson-Rechavi M."/>
            <person name="Braasch I."/>
            <person name="Lecointre G."/>
            <person name="Bobe J."/>
            <person name="Postlethwait J.H."/>
            <person name="Berthelot C."/>
            <person name="Roest Crollius H."/>
            <person name="Guiguen Y."/>
        </authorList>
    </citation>
    <scope>NUCLEOTIDE SEQUENCE</scope>
    <source>
        <strain evidence="2">WJC10195</strain>
    </source>
</reference>
<dbReference type="Proteomes" id="UP001152622">
    <property type="component" value="Chromosome 4"/>
</dbReference>
<accession>A0A9Q1FT85</accession>
<dbReference type="EMBL" id="JAINUF010000004">
    <property type="protein sequence ID" value="KAJ8365737.1"/>
    <property type="molecule type" value="Genomic_DNA"/>
</dbReference>
<sequence length="154" mass="16385">MCAQLVEQVRPACCMVYTASQGVCPVKHNMQVTEARSAGGPPDRGARGSQKRVPADRSDTAPAQMREAAARGQGAGDKEGLAGGVSTEAALSPGRYQPFRGGKQTFSETKKKSTRWRGPRLPHFWGGPPGSFLALPSREDPHCGSTEFDDLALC</sequence>
<evidence type="ECO:0000313" key="3">
    <source>
        <dbReference type="Proteomes" id="UP001152622"/>
    </source>
</evidence>
<gene>
    <name evidence="2" type="ORF">SKAU_G00145680</name>
</gene>
<protein>
    <submittedName>
        <fullName evidence="2">Uncharacterized protein</fullName>
    </submittedName>
</protein>
<organism evidence="2 3">
    <name type="scientific">Synaphobranchus kaupii</name>
    <name type="common">Kaup's arrowtooth eel</name>
    <dbReference type="NCBI Taxonomy" id="118154"/>
    <lineage>
        <taxon>Eukaryota</taxon>
        <taxon>Metazoa</taxon>
        <taxon>Chordata</taxon>
        <taxon>Craniata</taxon>
        <taxon>Vertebrata</taxon>
        <taxon>Euteleostomi</taxon>
        <taxon>Actinopterygii</taxon>
        <taxon>Neopterygii</taxon>
        <taxon>Teleostei</taxon>
        <taxon>Anguilliformes</taxon>
        <taxon>Synaphobranchidae</taxon>
        <taxon>Synaphobranchus</taxon>
    </lineage>
</organism>
<keyword evidence="3" id="KW-1185">Reference proteome</keyword>
<dbReference type="AlphaFoldDB" id="A0A9Q1FT85"/>
<evidence type="ECO:0000256" key="1">
    <source>
        <dbReference type="SAM" id="MobiDB-lite"/>
    </source>
</evidence>
<comment type="caution">
    <text evidence="2">The sequence shown here is derived from an EMBL/GenBank/DDBJ whole genome shotgun (WGS) entry which is preliminary data.</text>
</comment>
<evidence type="ECO:0000313" key="2">
    <source>
        <dbReference type="EMBL" id="KAJ8365737.1"/>
    </source>
</evidence>
<proteinExistence type="predicted"/>
<feature type="region of interest" description="Disordered" evidence="1">
    <location>
        <begin position="35"/>
        <end position="128"/>
    </location>
</feature>
<name>A0A9Q1FT85_SYNKA</name>